<name>A0ABQ1JC71_9PROT</name>
<feature type="domain" description="VOC" evidence="1">
    <location>
        <begin position="13"/>
        <end position="164"/>
    </location>
</feature>
<dbReference type="PANTHER" id="PTHR21366:SF31">
    <property type="entry name" value="METALLOTHIOL TRANSFERASE FOSB"/>
    <property type="match status" value="1"/>
</dbReference>
<evidence type="ECO:0000313" key="2">
    <source>
        <dbReference type="EMBL" id="GGB64850.1"/>
    </source>
</evidence>
<keyword evidence="3" id="KW-1185">Reference proteome</keyword>
<dbReference type="InterPro" id="IPR037523">
    <property type="entry name" value="VOC_core"/>
</dbReference>
<dbReference type="InterPro" id="IPR004360">
    <property type="entry name" value="Glyas_Fos-R_dOase_dom"/>
</dbReference>
<dbReference type="CDD" id="cd06587">
    <property type="entry name" value="VOC"/>
    <property type="match status" value="1"/>
</dbReference>
<comment type="caution">
    <text evidence="2">The sequence shown here is derived from an EMBL/GenBank/DDBJ whole genome shotgun (WGS) entry which is preliminary data.</text>
</comment>
<dbReference type="InterPro" id="IPR029068">
    <property type="entry name" value="Glyas_Bleomycin-R_OHBP_Dase"/>
</dbReference>
<sequence length="197" mass="22056">MATVADKTFEFRGVNHIALVCRDMAKTVEFYRDVLGMKLVKSLDLPENSGQHFFFDMGNGNCIAFFWFPKAPEAQPGISSPKTLPTSGDFRSAHGSLNHIAIDIAAEQFDEFYERLKNHGIEVSPVLNHDHSKYQVSREVTEDVYVRSAYFFDPDGVLLEIAAWTRAFREDDVAVDPRRADGTVAEGLVTSHLSPAE</sequence>
<dbReference type="PROSITE" id="PS51819">
    <property type="entry name" value="VOC"/>
    <property type="match status" value="1"/>
</dbReference>
<dbReference type="RefSeq" id="WP_084393418.1">
    <property type="nucleotide sequence ID" value="NZ_BMKF01000001.1"/>
</dbReference>
<evidence type="ECO:0000259" key="1">
    <source>
        <dbReference type="PROSITE" id="PS51819"/>
    </source>
</evidence>
<dbReference type="PANTHER" id="PTHR21366">
    <property type="entry name" value="GLYOXALASE FAMILY PROTEIN"/>
    <property type="match status" value="1"/>
</dbReference>
<protein>
    <submittedName>
        <fullName evidence="2">Glyoxalase</fullName>
    </submittedName>
</protein>
<evidence type="ECO:0000313" key="3">
    <source>
        <dbReference type="Proteomes" id="UP000628854"/>
    </source>
</evidence>
<dbReference type="SUPFAM" id="SSF54593">
    <property type="entry name" value="Glyoxalase/Bleomycin resistance protein/Dihydroxybiphenyl dioxygenase"/>
    <property type="match status" value="1"/>
</dbReference>
<gene>
    <name evidence="2" type="ORF">GCM10011503_12090</name>
</gene>
<proteinExistence type="predicted"/>
<dbReference type="InterPro" id="IPR050383">
    <property type="entry name" value="GlyoxalaseI/FosfomycinResist"/>
</dbReference>
<reference evidence="3" key="1">
    <citation type="journal article" date="2019" name="Int. J. Syst. Evol. Microbiol.">
        <title>The Global Catalogue of Microorganisms (GCM) 10K type strain sequencing project: providing services to taxonomists for standard genome sequencing and annotation.</title>
        <authorList>
            <consortium name="The Broad Institute Genomics Platform"/>
            <consortium name="The Broad Institute Genome Sequencing Center for Infectious Disease"/>
            <person name="Wu L."/>
            <person name="Ma J."/>
        </authorList>
    </citation>
    <scope>NUCLEOTIDE SEQUENCE [LARGE SCALE GENOMIC DNA]</scope>
    <source>
        <strain evidence="3">CGMCC 1.15928</strain>
    </source>
</reference>
<dbReference type="EMBL" id="BMKF01000001">
    <property type="protein sequence ID" value="GGB64850.1"/>
    <property type="molecule type" value="Genomic_DNA"/>
</dbReference>
<dbReference type="Gene3D" id="3.10.180.10">
    <property type="entry name" value="2,3-Dihydroxybiphenyl 1,2-Dioxygenase, domain 1"/>
    <property type="match status" value="1"/>
</dbReference>
<dbReference type="Proteomes" id="UP000628854">
    <property type="component" value="Unassembled WGS sequence"/>
</dbReference>
<accession>A0ABQ1JC71</accession>
<organism evidence="2 3">
    <name type="scientific">Henriciella pelagia</name>
    <dbReference type="NCBI Taxonomy" id="1977912"/>
    <lineage>
        <taxon>Bacteria</taxon>
        <taxon>Pseudomonadati</taxon>
        <taxon>Pseudomonadota</taxon>
        <taxon>Alphaproteobacteria</taxon>
        <taxon>Hyphomonadales</taxon>
        <taxon>Hyphomonadaceae</taxon>
        <taxon>Henriciella</taxon>
    </lineage>
</organism>
<dbReference type="Pfam" id="PF00903">
    <property type="entry name" value="Glyoxalase"/>
    <property type="match status" value="1"/>
</dbReference>